<proteinExistence type="predicted"/>
<evidence type="ECO:0000313" key="1">
    <source>
        <dbReference type="EMBL" id="AGK87563.1"/>
    </source>
</evidence>
<accession>R4JF00</accession>
<sequence>MTENITQQDIIAHVVAQAEKAAAYDALVAELSAVADHLQAMHVSYANSLDSVRPEHREFVLGKVQAYSVAADKVRSALIPHE</sequence>
<dbReference type="EMBL" id="KC661275">
    <property type="protein sequence ID" value="AGK87563.1"/>
    <property type="molecule type" value="Genomic_DNA"/>
</dbReference>
<reference evidence="1 2" key="1">
    <citation type="submission" date="2013-02" db="EMBL/GenBank/DDBJ databases">
        <authorList>
            <person name="Balish M.F."/>
            <person name="Klepek H.N."/>
            <person name="Ahler R.M."/>
            <person name="Blakely T.M."/>
            <person name="Deihs M.E."/>
            <person name="Goebel E.J."/>
            <person name="Hausmann S.M."/>
            <person name="Henry C.A."/>
            <person name="Hoogendoorn J."/>
            <person name="Jeffers A.C."/>
            <person name="Light M.E."/>
            <person name="McCurdy K.A."/>
            <person name="Mize D.S."/>
            <person name="Moore C.R."/>
            <person name="Nestor P.M."/>
            <person name="Relko L.M."/>
            <person name="Brzoska R.M."/>
            <person name="Ream D.C."/>
            <person name="Actis L.A."/>
            <person name="Friedberg I."/>
            <person name="Janssen G.R."/>
            <person name="Bradley K.W."/>
            <person name="Khaja R."/>
            <person name="Lewis M.F."/>
            <person name="Barker L.P."/>
            <person name="Asai D.J."/>
            <person name="Bowman C.A."/>
            <person name="Russell D.A."/>
            <person name="Pope W.H."/>
            <person name="Jacobs-Sera D."/>
            <person name="Hendrix R.W."/>
            <person name="Hatfull G.F."/>
        </authorList>
    </citation>
    <scope>NUCLEOTIDE SEQUENCE [LARGE SCALE GENOMIC DNA]</scope>
</reference>
<organism evidence="1 2">
    <name type="scientific">Mycobacterium phage HINdeR</name>
    <dbReference type="NCBI Taxonomy" id="1327770"/>
    <lineage>
        <taxon>Viruses</taxon>
        <taxon>Duplodnaviria</taxon>
        <taxon>Heunggongvirae</taxon>
        <taxon>Uroviricota</taxon>
        <taxon>Caudoviricetes</taxon>
        <taxon>Timshelvirus</taxon>
        <taxon>Timshelvirus HINdeR</taxon>
    </lineage>
</organism>
<protein>
    <submittedName>
        <fullName evidence="1">Uncharacterized protein</fullName>
    </submittedName>
</protein>
<name>R4JF00_9CAUD</name>
<dbReference type="GeneID" id="16213949"/>
<dbReference type="RefSeq" id="YP_008051936.1">
    <property type="nucleotide sequence ID" value="NC_021308.1"/>
</dbReference>
<dbReference type="KEGG" id="vg:16213949"/>
<dbReference type="Proteomes" id="UP000013551">
    <property type="component" value="Segment"/>
</dbReference>
<gene>
    <name evidence="1" type="primary">84</name>
    <name evidence="1" type="ORF">PBI_HINDER_84</name>
</gene>
<evidence type="ECO:0000313" key="2">
    <source>
        <dbReference type="Proteomes" id="UP000013551"/>
    </source>
</evidence>
<keyword evidence="2" id="KW-1185">Reference proteome</keyword>